<dbReference type="EMBL" id="NJHN03000099">
    <property type="protein sequence ID" value="KAH9415139.1"/>
    <property type="molecule type" value="Genomic_DNA"/>
</dbReference>
<evidence type="ECO:0000313" key="1">
    <source>
        <dbReference type="EMBL" id="KAH9415139.1"/>
    </source>
</evidence>
<keyword evidence="2" id="KW-1185">Reference proteome</keyword>
<organism evidence="1 2">
    <name type="scientific">Dermatophagoides pteronyssinus</name>
    <name type="common">European house dust mite</name>
    <dbReference type="NCBI Taxonomy" id="6956"/>
    <lineage>
        <taxon>Eukaryota</taxon>
        <taxon>Metazoa</taxon>
        <taxon>Ecdysozoa</taxon>
        <taxon>Arthropoda</taxon>
        <taxon>Chelicerata</taxon>
        <taxon>Arachnida</taxon>
        <taxon>Acari</taxon>
        <taxon>Acariformes</taxon>
        <taxon>Sarcoptiformes</taxon>
        <taxon>Astigmata</taxon>
        <taxon>Psoroptidia</taxon>
        <taxon>Analgoidea</taxon>
        <taxon>Pyroglyphidae</taxon>
        <taxon>Dermatophagoidinae</taxon>
        <taxon>Dermatophagoides</taxon>
    </lineage>
</organism>
<gene>
    <name evidence="1" type="ORF">DERP_006229</name>
</gene>
<feature type="non-terminal residue" evidence="1">
    <location>
        <position position="1"/>
    </location>
</feature>
<protein>
    <submittedName>
        <fullName evidence="1">Uncharacterized protein</fullName>
    </submittedName>
</protein>
<dbReference type="Proteomes" id="UP000887458">
    <property type="component" value="Unassembled WGS sequence"/>
</dbReference>
<reference evidence="1 2" key="1">
    <citation type="journal article" date="2018" name="J. Allergy Clin. Immunol.">
        <title>High-quality assembly of Dermatophagoides pteronyssinus genome and transcriptome reveals a wide range of novel allergens.</title>
        <authorList>
            <person name="Liu X.Y."/>
            <person name="Yang K.Y."/>
            <person name="Wang M.Q."/>
            <person name="Kwok J.S."/>
            <person name="Zeng X."/>
            <person name="Yang Z."/>
            <person name="Xiao X.J."/>
            <person name="Lau C.P."/>
            <person name="Li Y."/>
            <person name="Huang Z.M."/>
            <person name="Ba J.G."/>
            <person name="Yim A.K."/>
            <person name="Ouyang C.Y."/>
            <person name="Ngai S.M."/>
            <person name="Chan T.F."/>
            <person name="Leung E.L."/>
            <person name="Liu L."/>
            <person name="Liu Z.G."/>
            <person name="Tsui S.K."/>
        </authorList>
    </citation>
    <scope>NUCLEOTIDE SEQUENCE [LARGE SCALE GENOMIC DNA]</scope>
    <source>
        <strain evidence="1">Derp</strain>
    </source>
</reference>
<proteinExistence type="predicted"/>
<sequence>LASGVIITIFKLGSISPERFTAQSCLINAENSSSLSESNINKMILMLIIFPLPFFDHNHDYDYDKNLY</sequence>
<evidence type="ECO:0000313" key="2">
    <source>
        <dbReference type="Proteomes" id="UP000887458"/>
    </source>
</evidence>
<feature type="non-terminal residue" evidence="1">
    <location>
        <position position="68"/>
    </location>
</feature>
<name>A0ABQ8IXV4_DERPT</name>
<reference evidence="1 2" key="2">
    <citation type="journal article" date="2022" name="Mol. Biol. Evol.">
        <title>Comparative Genomics Reveals Insights into the Divergent Evolution of Astigmatic Mites and Household Pest Adaptations.</title>
        <authorList>
            <person name="Xiong Q."/>
            <person name="Wan A.T."/>
            <person name="Liu X."/>
            <person name="Fung C.S."/>
            <person name="Xiao X."/>
            <person name="Malainual N."/>
            <person name="Hou J."/>
            <person name="Wang L."/>
            <person name="Wang M."/>
            <person name="Yang K.Y."/>
            <person name="Cui Y."/>
            <person name="Leung E.L."/>
            <person name="Nong W."/>
            <person name="Shin S.K."/>
            <person name="Au S.W."/>
            <person name="Jeong K.Y."/>
            <person name="Chew F.T."/>
            <person name="Hui J.H."/>
            <person name="Leung T.F."/>
            <person name="Tungtrongchitr A."/>
            <person name="Zhong N."/>
            <person name="Liu Z."/>
            <person name="Tsui S.K."/>
        </authorList>
    </citation>
    <scope>NUCLEOTIDE SEQUENCE [LARGE SCALE GENOMIC DNA]</scope>
    <source>
        <strain evidence="1">Derp</strain>
    </source>
</reference>
<comment type="caution">
    <text evidence="1">The sequence shown here is derived from an EMBL/GenBank/DDBJ whole genome shotgun (WGS) entry which is preliminary data.</text>
</comment>
<accession>A0ABQ8IXV4</accession>